<comment type="similarity">
    <text evidence="1">Belongs to the UDP-glucose/GDP-mannose dehydrogenase family.</text>
</comment>
<reference evidence="5 6" key="1">
    <citation type="submission" date="2019-01" db="EMBL/GenBank/DDBJ databases">
        <authorList>
            <consortium name="Pathogen Informatics"/>
        </authorList>
    </citation>
    <scope>NUCLEOTIDE SEQUENCE [LARGE SCALE GENOMIC DNA]</scope>
    <source>
        <strain evidence="5 6">NCTC10166</strain>
    </source>
</reference>
<feature type="domain" description="UDP-glucose/GDP-mannose dehydrogenase N-terminal" evidence="4">
    <location>
        <begin position="34"/>
        <end position="103"/>
    </location>
</feature>
<dbReference type="RefSeq" id="WP_129720007.1">
    <property type="nucleotide sequence ID" value="NZ_LR214951.1"/>
</dbReference>
<dbReference type="InterPro" id="IPR013328">
    <property type="entry name" value="6PGD_dom2"/>
</dbReference>
<evidence type="ECO:0000259" key="4">
    <source>
        <dbReference type="Pfam" id="PF03721"/>
    </source>
</evidence>
<dbReference type="Gene3D" id="1.10.1040.10">
    <property type="entry name" value="N-(1-d-carboxylethyl)-l-norvaline Dehydrogenase, domain 2"/>
    <property type="match status" value="1"/>
</dbReference>
<dbReference type="PANTHER" id="PTHR43750">
    <property type="entry name" value="UDP-GLUCOSE 6-DEHYDROGENASE TUAD"/>
    <property type="match status" value="1"/>
</dbReference>
<dbReference type="SUPFAM" id="SSF51735">
    <property type="entry name" value="NAD(P)-binding Rossmann-fold domains"/>
    <property type="match status" value="1"/>
</dbReference>
<keyword evidence="5" id="KW-0560">Oxidoreductase</keyword>
<organism evidence="5 6">
    <name type="scientific">Mesomycoplasma neurolyticum</name>
    <dbReference type="NCBI Taxonomy" id="2120"/>
    <lineage>
        <taxon>Bacteria</taxon>
        <taxon>Bacillati</taxon>
        <taxon>Mycoplasmatota</taxon>
        <taxon>Mycoplasmoidales</taxon>
        <taxon>Metamycoplasmataceae</taxon>
        <taxon>Mesomycoplasma</taxon>
    </lineage>
</organism>
<evidence type="ECO:0000256" key="2">
    <source>
        <dbReference type="ARBA" id="ARBA00015132"/>
    </source>
</evidence>
<dbReference type="InterPro" id="IPR008927">
    <property type="entry name" value="6-PGluconate_DH-like_C_sf"/>
</dbReference>
<gene>
    <name evidence="5" type="primary">ugd</name>
    <name evidence="5" type="ORF">NCTC10166_00610</name>
</gene>
<accession>A0A449A5U7</accession>
<dbReference type="OrthoDB" id="9803238at2"/>
<dbReference type="Proteomes" id="UP000289440">
    <property type="component" value="Chromosome"/>
</dbReference>
<evidence type="ECO:0000313" key="5">
    <source>
        <dbReference type="EMBL" id="VEU59631.1"/>
    </source>
</evidence>
<dbReference type="KEGG" id="mnu:NCTC10166_00610"/>
<protein>
    <recommendedName>
        <fullName evidence="2">UDP-glucose 6-dehydrogenase</fullName>
    </recommendedName>
</protein>
<evidence type="ECO:0000313" key="6">
    <source>
        <dbReference type="Proteomes" id="UP000289440"/>
    </source>
</evidence>
<dbReference type="GO" id="GO:0016616">
    <property type="term" value="F:oxidoreductase activity, acting on the CH-OH group of donors, NAD or NADP as acceptor"/>
    <property type="evidence" value="ECO:0007669"/>
    <property type="project" value="InterPro"/>
</dbReference>
<dbReference type="AlphaFoldDB" id="A0A449A5U7"/>
<proteinExistence type="inferred from homology"/>
<keyword evidence="6" id="KW-1185">Reference proteome</keyword>
<dbReference type="InterPro" id="IPR001732">
    <property type="entry name" value="UDP-Glc/GDP-Man_DH_N"/>
</dbReference>
<dbReference type="InterPro" id="IPR036291">
    <property type="entry name" value="NAD(P)-bd_dom_sf"/>
</dbReference>
<evidence type="ECO:0000259" key="3">
    <source>
        <dbReference type="Pfam" id="PF00984"/>
    </source>
</evidence>
<dbReference type="Pfam" id="PF03721">
    <property type="entry name" value="UDPG_MGDP_dh_N"/>
    <property type="match status" value="1"/>
</dbReference>
<dbReference type="InterPro" id="IPR014026">
    <property type="entry name" value="UDP-Glc/GDP-Man_DH_dimer"/>
</dbReference>
<sequence>MLKTGIIGYGVVGKAMKSLFTDSLIYDIDPKLNKDKNVKIEKDIKKLDVCDAVFICVPTNQKKDGSCDTSIVEEIIAESNAKLFIIRSTVEIGFTKKMVEKYKKLIVFQPEYYGETIAHPFTKLSDRNWITLGGGEKARNLAIKIYQKVINSNVKIYQCSSDEAELAKYMENAFLATKVTFCNEMYEIAKKLNINYNIARELWIADPRIGSSHTFVYEENRGYGGKCLPKDIASLQHQFKINNIDSTLISAVIKKNKKFTKNNK</sequence>
<dbReference type="Gene3D" id="3.40.50.720">
    <property type="entry name" value="NAD(P)-binding Rossmann-like Domain"/>
    <property type="match status" value="1"/>
</dbReference>
<dbReference type="GO" id="GO:0051287">
    <property type="term" value="F:NAD binding"/>
    <property type="evidence" value="ECO:0007669"/>
    <property type="project" value="InterPro"/>
</dbReference>
<name>A0A449A5U7_9BACT</name>
<dbReference type="EMBL" id="LR214951">
    <property type="protein sequence ID" value="VEU59631.1"/>
    <property type="molecule type" value="Genomic_DNA"/>
</dbReference>
<evidence type="ECO:0000256" key="1">
    <source>
        <dbReference type="ARBA" id="ARBA00006601"/>
    </source>
</evidence>
<dbReference type="SUPFAM" id="SSF48179">
    <property type="entry name" value="6-phosphogluconate dehydrogenase C-terminal domain-like"/>
    <property type="match status" value="1"/>
</dbReference>
<dbReference type="PANTHER" id="PTHR43750:SF2">
    <property type="entry name" value="UDP-GLUCOSE 6-DEHYDROGENASE"/>
    <property type="match status" value="1"/>
</dbReference>
<feature type="domain" description="UDP-glucose/GDP-mannose dehydrogenase dimerisation" evidence="3">
    <location>
        <begin position="163"/>
        <end position="257"/>
    </location>
</feature>
<dbReference type="Pfam" id="PF00984">
    <property type="entry name" value="UDPG_MGDP_dh"/>
    <property type="match status" value="1"/>
</dbReference>